<feature type="region of interest" description="Disordered" evidence="1">
    <location>
        <begin position="82"/>
        <end position="105"/>
    </location>
</feature>
<sequence>ASLLAKSVAAIDLIGMAIPGGLLVKSGAKLAIKGAIKASKYLKEPAKAIAREAKKKATEAVDKAWGFAKGLFGGGKKSGTVHFKGKGNPVPTKAGGGSDPNNFVNEHAKKHMYDSKRPSTPNRSQYGEDVDVRQLRQDTMNNPDKAYSNWPGNPNNPNKQRITKYYKEYDGNISTPDTPTGSHRVFNNLDNPRSSSHFPYVPRN</sequence>
<name>A0A368VFG0_9BACL</name>
<proteinExistence type="predicted"/>
<feature type="compositionally biased region" description="Polar residues" evidence="1">
    <location>
        <begin position="172"/>
        <end position="181"/>
    </location>
</feature>
<reference evidence="2 3" key="1">
    <citation type="submission" date="2018-07" db="EMBL/GenBank/DDBJ databases">
        <title>Genomic Encyclopedia of Type Strains, Phase III (KMG-III): the genomes of soil and plant-associated and newly described type strains.</title>
        <authorList>
            <person name="Whitman W."/>
        </authorList>
    </citation>
    <scope>NUCLEOTIDE SEQUENCE [LARGE SCALE GENOMIC DNA]</scope>
    <source>
        <strain evidence="2 3">CECT 7506</strain>
    </source>
</reference>
<dbReference type="Proteomes" id="UP000252415">
    <property type="component" value="Unassembled WGS sequence"/>
</dbReference>
<evidence type="ECO:0000313" key="2">
    <source>
        <dbReference type="EMBL" id="RCW39878.1"/>
    </source>
</evidence>
<feature type="region of interest" description="Disordered" evidence="1">
    <location>
        <begin position="140"/>
        <end position="204"/>
    </location>
</feature>
<accession>A0A368VFG0</accession>
<feature type="compositionally biased region" description="Polar residues" evidence="1">
    <location>
        <begin position="188"/>
        <end position="197"/>
    </location>
</feature>
<protein>
    <submittedName>
        <fullName evidence="2">Uncharacterized protein</fullName>
    </submittedName>
</protein>
<feature type="non-terminal residue" evidence="2">
    <location>
        <position position="1"/>
    </location>
</feature>
<feature type="compositionally biased region" description="Polar residues" evidence="1">
    <location>
        <begin position="150"/>
        <end position="160"/>
    </location>
</feature>
<dbReference type="AlphaFoldDB" id="A0A368VFG0"/>
<gene>
    <name evidence="2" type="ORF">DFP97_1506</name>
</gene>
<evidence type="ECO:0000313" key="3">
    <source>
        <dbReference type="Proteomes" id="UP000252415"/>
    </source>
</evidence>
<comment type="caution">
    <text evidence="2">The sequence shown here is derived from an EMBL/GenBank/DDBJ whole genome shotgun (WGS) entry which is preliminary data.</text>
</comment>
<keyword evidence="3" id="KW-1185">Reference proteome</keyword>
<evidence type="ECO:0000256" key="1">
    <source>
        <dbReference type="SAM" id="MobiDB-lite"/>
    </source>
</evidence>
<dbReference type="EMBL" id="QPJD01000050">
    <property type="protein sequence ID" value="RCW39878.1"/>
    <property type="molecule type" value="Genomic_DNA"/>
</dbReference>
<organism evidence="2 3">
    <name type="scientific">Paenibacillus prosopidis</name>
    <dbReference type="NCBI Taxonomy" id="630520"/>
    <lineage>
        <taxon>Bacteria</taxon>
        <taxon>Bacillati</taxon>
        <taxon>Bacillota</taxon>
        <taxon>Bacilli</taxon>
        <taxon>Bacillales</taxon>
        <taxon>Paenibacillaceae</taxon>
        <taxon>Paenibacillus</taxon>
    </lineage>
</organism>